<evidence type="ECO:0000259" key="6">
    <source>
        <dbReference type="PROSITE" id="PS50237"/>
    </source>
</evidence>
<evidence type="ECO:0000256" key="3">
    <source>
        <dbReference type="ARBA" id="ARBA00022679"/>
    </source>
</evidence>
<dbReference type="Gene3D" id="3.30.2160.10">
    <property type="entry name" value="Hect, E3 ligase catalytic domain"/>
    <property type="match status" value="1"/>
</dbReference>
<dbReference type="GO" id="GO:0000209">
    <property type="term" value="P:protein polyubiquitination"/>
    <property type="evidence" value="ECO:0007669"/>
    <property type="project" value="InterPro"/>
</dbReference>
<dbReference type="OrthoDB" id="8068875at2759"/>
<dbReference type="Gene3D" id="3.90.1750.10">
    <property type="entry name" value="Hect, E3 ligase catalytic domains"/>
    <property type="match status" value="1"/>
</dbReference>
<dbReference type="Pfam" id="PF00632">
    <property type="entry name" value="HECT"/>
    <property type="match status" value="1"/>
</dbReference>
<dbReference type="SMART" id="SM00119">
    <property type="entry name" value="HECTc"/>
    <property type="match status" value="1"/>
</dbReference>
<keyword evidence="4 5" id="KW-0833">Ubl conjugation pathway</keyword>
<dbReference type="InterPro" id="IPR000569">
    <property type="entry name" value="HECT_dom"/>
</dbReference>
<reference evidence="7 8" key="1">
    <citation type="submission" date="2015-03" db="EMBL/GenBank/DDBJ databases">
        <authorList>
            <person name="Radwan O."/>
            <person name="Al-Naeli F.A."/>
            <person name="Rendon G.A."/>
            <person name="Fields C."/>
        </authorList>
    </citation>
    <scope>NUCLEOTIDE SEQUENCE [LARGE SCALE GENOMIC DNA]</scope>
    <source>
        <strain evidence="7">CR-DP1</strain>
    </source>
</reference>
<dbReference type="InterPro" id="IPR044611">
    <property type="entry name" value="E3A/B/C-like"/>
</dbReference>
<feature type="non-terminal residue" evidence="7">
    <location>
        <position position="1"/>
    </location>
</feature>
<dbReference type="Gene3D" id="3.30.2410.10">
    <property type="entry name" value="Hect, E3 ligase catalytic domain"/>
    <property type="match status" value="1"/>
</dbReference>
<keyword evidence="3" id="KW-0808">Transferase</keyword>
<dbReference type="PANTHER" id="PTHR45700:SF2">
    <property type="entry name" value="UBIQUITIN-PROTEIN LIGASE E3C"/>
    <property type="match status" value="1"/>
</dbReference>
<dbReference type="PANTHER" id="PTHR45700">
    <property type="entry name" value="UBIQUITIN-PROTEIN LIGASE E3C"/>
    <property type="match status" value="1"/>
</dbReference>
<keyword evidence="8" id="KW-1185">Reference proteome</keyword>
<dbReference type="SUPFAM" id="SSF56204">
    <property type="entry name" value="Hect, E3 ligase catalytic domain"/>
    <property type="match status" value="1"/>
</dbReference>
<evidence type="ECO:0000313" key="7">
    <source>
        <dbReference type="EMBL" id="KKA28862.1"/>
    </source>
</evidence>
<feature type="active site" description="Glycyl thioester intermediate" evidence="5">
    <location>
        <position position="1078"/>
    </location>
</feature>
<dbReference type="GO" id="GO:0006511">
    <property type="term" value="P:ubiquitin-dependent protein catabolic process"/>
    <property type="evidence" value="ECO:0007669"/>
    <property type="project" value="TreeGrafter"/>
</dbReference>
<evidence type="ECO:0000256" key="4">
    <source>
        <dbReference type="ARBA" id="ARBA00022786"/>
    </source>
</evidence>
<dbReference type="PROSITE" id="PS50096">
    <property type="entry name" value="IQ"/>
    <property type="match status" value="1"/>
</dbReference>
<evidence type="ECO:0000313" key="8">
    <source>
        <dbReference type="Proteomes" id="UP000033483"/>
    </source>
</evidence>
<comment type="catalytic activity">
    <reaction evidence="1">
        <text>S-ubiquitinyl-[E2 ubiquitin-conjugating enzyme]-L-cysteine + [acceptor protein]-L-lysine = [E2 ubiquitin-conjugating enzyme]-L-cysteine + N(6)-ubiquitinyl-[acceptor protein]-L-lysine.</text>
        <dbReference type="EC" id="2.3.2.26"/>
    </reaction>
</comment>
<dbReference type="PROSITE" id="PS50237">
    <property type="entry name" value="HECT"/>
    <property type="match status" value="1"/>
</dbReference>
<sequence length="1110" mass="125486">LISVPLSAMIPTFSGNSRRPRNVNLSGRKNSKFLSAWAPSSGFGRSDTLTKAEESRKKRQLEKKTLEAAQTVQRIWRGARVREDLRALRRDAFDSIYRQSPPGSGSVNDLTGRLLAASPIICAAFQPSEQDLKRIVLLSRDMLTLGPQGLAELSSRLRFATILENVVASLRMLVTPQSYSCQAAEAHDLLAVLPLVTQAAGVLPKPTLSKLYQVLANVDTHIGNQEEVRRLWAGAVITPLSLQTSNFGNQEYTFNVYESFAFSFLCFESSSAFRQVLKEISETINISLLSSAITSALADQSVNFTNNDKTLWLFAHVIDLVLSEGQSLQLTLMFSSDPKNSFSDRFRITAKLAGYILCLCRCFPQKRDQINLQLFLCDIKTLSGPVPFLQHLLSVALQTGIYCQATSSKLEPLTALNAYFDPFSSKDEVLAEWTIIILALDLYSFLLRLTDDDDFFSRLSTPNGQITTDTPRIQRCNLAMKDIIPLSQFLRDMSFPFYNNLADLESEPSTTVANEHRAAPTWPAAKKRSISATNTPKSSGTVKLDLPSLKSIITTALTMIYERDSRRRFFPEGHWLMTTKFNMSAFLNELVLEHERQTGQDDEDDEDEDAELLEDLPLRFSRGPYTRHAQEEMRVERMHRDRLRSKIAPRLEVLRHMPFVIPFETRVEALRKFISVDMAKYMHGSINDGQLRQMLTFGDANISHISVADIVRGDVFDSAFKKLWSVGSDIKKNLRVSFVDQFGIAEAGIDGGGITKEFLISITNEAFGQLGLFTTNSHNQYYPDSSRYDWYLEKLKKATTPREKKETEAILRDLLARYEFLGRILGKCIYSGILIDVSFAPFFLLKCTTGLDRDTGFRNNINDLRDLDEQTYQGLVMLKNAEDATELGLDFTVDDKAAIPGKTPIYITRKLVPNGDKVSVTNENRLLYASYFARHRLVVQPQRISTAFLRGLWSVIMPSWISMFNQWELQRLIGGDSEPVNLADWRANTEYSGIYVTGYDKEEHPVIKLFWELMEEFSEEQRRAVLQFVTSVPRAPLLGFSQLNPRFAIRDSRLYGDNYEAGSTEESKAYRFPTASTCLNLFKLPPYRDKELMRAKILAAISANIGFGLS</sequence>
<protein>
    <recommendedName>
        <fullName evidence="2">HECT-type E3 ubiquitin transferase</fullName>
        <ecNumber evidence="2">2.3.2.26</ecNumber>
    </recommendedName>
</protein>
<dbReference type="GO" id="GO:0061630">
    <property type="term" value="F:ubiquitin protein ligase activity"/>
    <property type="evidence" value="ECO:0007669"/>
    <property type="project" value="UniProtKB-EC"/>
</dbReference>
<accession>A0A0F4ZED0</accession>
<dbReference type="Proteomes" id="UP000033483">
    <property type="component" value="Unassembled WGS sequence"/>
</dbReference>
<evidence type="ECO:0000256" key="5">
    <source>
        <dbReference type="PROSITE-ProRule" id="PRU00104"/>
    </source>
</evidence>
<organism evidence="7 8">
    <name type="scientific">Thielaviopsis punctulata</name>
    <dbReference type="NCBI Taxonomy" id="72032"/>
    <lineage>
        <taxon>Eukaryota</taxon>
        <taxon>Fungi</taxon>
        <taxon>Dikarya</taxon>
        <taxon>Ascomycota</taxon>
        <taxon>Pezizomycotina</taxon>
        <taxon>Sordariomycetes</taxon>
        <taxon>Hypocreomycetidae</taxon>
        <taxon>Microascales</taxon>
        <taxon>Ceratocystidaceae</taxon>
        <taxon>Thielaviopsis</taxon>
    </lineage>
</organism>
<evidence type="ECO:0000256" key="1">
    <source>
        <dbReference type="ARBA" id="ARBA00000885"/>
    </source>
</evidence>
<name>A0A0F4ZED0_9PEZI</name>
<evidence type="ECO:0000256" key="2">
    <source>
        <dbReference type="ARBA" id="ARBA00012485"/>
    </source>
</evidence>
<gene>
    <name evidence="7" type="ORF">TD95_000291</name>
</gene>
<feature type="domain" description="HECT" evidence="6">
    <location>
        <begin position="726"/>
        <end position="1110"/>
    </location>
</feature>
<dbReference type="EMBL" id="LAEV01001117">
    <property type="protein sequence ID" value="KKA28862.1"/>
    <property type="molecule type" value="Genomic_DNA"/>
</dbReference>
<dbReference type="InterPro" id="IPR035983">
    <property type="entry name" value="Hect_E3_ubiquitin_ligase"/>
</dbReference>
<dbReference type="AlphaFoldDB" id="A0A0F4ZED0"/>
<dbReference type="CDD" id="cd00078">
    <property type="entry name" value="HECTc"/>
    <property type="match status" value="1"/>
</dbReference>
<dbReference type="EC" id="2.3.2.26" evidence="2"/>
<proteinExistence type="predicted"/>
<comment type="caution">
    <text evidence="7">The sequence shown here is derived from an EMBL/GenBank/DDBJ whole genome shotgun (WGS) entry which is preliminary data.</text>
</comment>